<feature type="region of interest" description="Disordered" evidence="6">
    <location>
        <begin position="172"/>
        <end position="252"/>
    </location>
</feature>
<dbReference type="Gramene" id="CDP02306">
    <property type="protein sequence ID" value="CDP02306"/>
    <property type="gene ID" value="GSCOC_T00039662001"/>
</dbReference>
<keyword evidence="8" id="KW-1185">Reference proteome</keyword>
<evidence type="ECO:0000256" key="2">
    <source>
        <dbReference type="ARBA" id="ARBA00022523"/>
    </source>
</evidence>
<organism evidence="7 8">
    <name type="scientific">Coffea canephora</name>
    <name type="common">Robusta coffee</name>
    <dbReference type="NCBI Taxonomy" id="49390"/>
    <lineage>
        <taxon>Eukaryota</taxon>
        <taxon>Viridiplantae</taxon>
        <taxon>Streptophyta</taxon>
        <taxon>Embryophyta</taxon>
        <taxon>Tracheophyta</taxon>
        <taxon>Spermatophyta</taxon>
        <taxon>Magnoliopsida</taxon>
        <taxon>eudicotyledons</taxon>
        <taxon>Gunneridae</taxon>
        <taxon>Pentapetalae</taxon>
        <taxon>asterids</taxon>
        <taxon>lamiids</taxon>
        <taxon>Gentianales</taxon>
        <taxon>Rubiaceae</taxon>
        <taxon>Ixoroideae</taxon>
        <taxon>Gardenieae complex</taxon>
        <taxon>Bertiereae - Coffeeae clade</taxon>
        <taxon>Coffeeae</taxon>
        <taxon>Coffea</taxon>
    </lineage>
</organism>
<evidence type="ECO:0000256" key="5">
    <source>
        <dbReference type="ARBA" id="ARBA00023591"/>
    </source>
</evidence>
<proteinExistence type="inferred from homology"/>
<evidence type="ECO:0000313" key="8">
    <source>
        <dbReference type="Proteomes" id="UP000295252"/>
    </source>
</evidence>
<dbReference type="PANTHER" id="PTHR31279">
    <property type="entry name" value="PROTEIN EXORDIUM-LIKE 5"/>
    <property type="match status" value="1"/>
</dbReference>
<gene>
    <name evidence="7" type="ORF">GSCOC_T00039662001</name>
</gene>
<name>A0A068U1C6_COFCA</name>
<dbReference type="GO" id="GO:0048046">
    <property type="term" value="C:apoplast"/>
    <property type="evidence" value="ECO:0007669"/>
    <property type="project" value="UniProtKB-SubCell"/>
</dbReference>
<dbReference type="PhylomeDB" id="A0A068U1C6"/>
<evidence type="ECO:0000256" key="3">
    <source>
        <dbReference type="ARBA" id="ARBA00022525"/>
    </source>
</evidence>
<dbReference type="EMBL" id="HG739092">
    <property type="protein sequence ID" value="CDP02306.1"/>
    <property type="molecule type" value="Genomic_DNA"/>
</dbReference>
<evidence type="ECO:0000256" key="4">
    <source>
        <dbReference type="ARBA" id="ARBA00022729"/>
    </source>
</evidence>
<dbReference type="STRING" id="49390.A0A068U1C6"/>
<evidence type="ECO:0000256" key="1">
    <source>
        <dbReference type="ARBA" id="ARBA00004271"/>
    </source>
</evidence>
<keyword evidence="3" id="KW-0964">Secreted</keyword>
<keyword evidence="4" id="KW-0732">Signal</keyword>
<sequence length="266" mass="29081">MGLVLSSSINIYLIWYGRWAASHQLLIKDFLLSISTSDRCAIPSPSVSQWWRTVSLYTDQTNANISSSVLVAGEYSDPAAPKAPTSPCSRSSLLTSPIKTLPCRPQERHLPHPHLWGRHCPRLLSGRLRLPLLHLLVRGGYMMPYAWAGNSGKQCPEVCAYPFAVPRYIGGGRSGALAPPNTDDKRDRARAGRASIEPTGERVVCGGGPHGTDGDRGPVREAVRDRGRGRVHWAGDEGQRGKDVQREGEERSGVRSFWCSGSGVLF</sequence>
<dbReference type="AlphaFoldDB" id="A0A068U1C6"/>
<protein>
    <submittedName>
        <fullName evidence="7">Uncharacterized protein</fullName>
    </submittedName>
</protein>
<dbReference type="Pfam" id="PF04674">
    <property type="entry name" value="Phi_1"/>
    <property type="match status" value="2"/>
</dbReference>
<evidence type="ECO:0000256" key="6">
    <source>
        <dbReference type="SAM" id="MobiDB-lite"/>
    </source>
</evidence>
<accession>A0A068U1C6</accession>
<reference evidence="8" key="1">
    <citation type="journal article" date="2014" name="Science">
        <title>The coffee genome provides insight into the convergent evolution of caffeine biosynthesis.</title>
        <authorList>
            <person name="Denoeud F."/>
            <person name="Carretero-Paulet L."/>
            <person name="Dereeper A."/>
            <person name="Droc G."/>
            <person name="Guyot R."/>
            <person name="Pietrella M."/>
            <person name="Zheng C."/>
            <person name="Alberti A."/>
            <person name="Anthony F."/>
            <person name="Aprea G."/>
            <person name="Aury J.M."/>
            <person name="Bento P."/>
            <person name="Bernard M."/>
            <person name="Bocs S."/>
            <person name="Campa C."/>
            <person name="Cenci A."/>
            <person name="Combes M.C."/>
            <person name="Crouzillat D."/>
            <person name="Da Silva C."/>
            <person name="Daddiego L."/>
            <person name="De Bellis F."/>
            <person name="Dussert S."/>
            <person name="Garsmeur O."/>
            <person name="Gayraud T."/>
            <person name="Guignon V."/>
            <person name="Jahn K."/>
            <person name="Jamilloux V."/>
            <person name="Joet T."/>
            <person name="Labadie K."/>
            <person name="Lan T."/>
            <person name="Leclercq J."/>
            <person name="Lepelley M."/>
            <person name="Leroy T."/>
            <person name="Li L.T."/>
            <person name="Librado P."/>
            <person name="Lopez L."/>
            <person name="Munoz A."/>
            <person name="Noel B."/>
            <person name="Pallavicini A."/>
            <person name="Perrotta G."/>
            <person name="Poncet V."/>
            <person name="Pot D."/>
            <person name="Priyono X."/>
            <person name="Rigoreau M."/>
            <person name="Rouard M."/>
            <person name="Rozas J."/>
            <person name="Tranchant-Dubreuil C."/>
            <person name="VanBuren R."/>
            <person name="Zhang Q."/>
            <person name="Andrade A.C."/>
            <person name="Argout X."/>
            <person name="Bertrand B."/>
            <person name="de Kochko A."/>
            <person name="Graziosi G."/>
            <person name="Henry R.J."/>
            <person name="Jayarama X."/>
            <person name="Ming R."/>
            <person name="Nagai C."/>
            <person name="Rounsley S."/>
            <person name="Sankoff D."/>
            <person name="Giuliano G."/>
            <person name="Albert V.A."/>
            <person name="Wincker P."/>
            <person name="Lashermes P."/>
        </authorList>
    </citation>
    <scope>NUCLEOTIDE SEQUENCE [LARGE SCALE GENOMIC DNA]</scope>
    <source>
        <strain evidence="8">cv. DH200-94</strain>
    </source>
</reference>
<comment type="similarity">
    <text evidence="5">Belongs to the EXORDIUM family.</text>
</comment>
<evidence type="ECO:0000313" key="7">
    <source>
        <dbReference type="EMBL" id="CDP02306.1"/>
    </source>
</evidence>
<comment type="subcellular location">
    <subcellularLocation>
        <location evidence="1">Secreted</location>
        <location evidence="1">Extracellular space</location>
        <location evidence="1">Apoplast</location>
    </subcellularLocation>
</comment>
<dbReference type="PANTHER" id="PTHR31279:SF4">
    <property type="entry name" value="PROTEIN EXORDIUM-LIKE 5"/>
    <property type="match status" value="1"/>
</dbReference>
<dbReference type="Proteomes" id="UP000295252">
    <property type="component" value="Chromosome IX"/>
</dbReference>
<feature type="compositionally biased region" description="Basic and acidic residues" evidence="6">
    <location>
        <begin position="212"/>
        <end position="252"/>
    </location>
</feature>
<dbReference type="InterPro" id="IPR006766">
    <property type="entry name" value="EXORDIUM-like"/>
</dbReference>
<keyword evidence="2" id="KW-0052">Apoplast</keyword>
<dbReference type="InParanoid" id="A0A068U1C6"/>
<dbReference type="OMA" id="VHWAGDE"/>